<feature type="region of interest" description="Disordered" evidence="1">
    <location>
        <begin position="218"/>
        <end position="562"/>
    </location>
</feature>
<dbReference type="Proteomes" id="UP001362999">
    <property type="component" value="Unassembled WGS sequence"/>
</dbReference>
<evidence type="ECO:0000313" key="3">
    <source>
        <dbReference type="Proteomes" id="UP001362999"/>
    </source>
</evidence>
<feature type="region of interest" description="Disordered" evidence="1">
    <location>
        <begin position="668"/>
        <end position="724"/>
    </location>
</feature>
<feature type="compositionally biased region" description="Acidic residues" evidence="1">
    <location>
        <begin position="487"/>
        <end position="497"/>
    </location>
</feature>
<comment type="caution">
    <text evidence="2">The sequence shown here is derived from an EMBL/GenBank/DDBJ whole genome shotgun (WGS) entry which is preliminary data.</text>
</comment>
<feature type="compositionally biased region" description="Polar residues" evidence="1">
    <location>
        <begin position="291"/>
        <end position="305"/>
    </location>
</feature>
<feature type="compositionally biased region" description="Polar residues" evidence="1">
    <location>
        <begin position="324"/>
        <end position="333"/>
    </location>
</feature>
<protein>
    <submittedName>
        <fullName evidence="2">Uncharacterized protein</fullName>
    </submittedName>
</protein>
<feature type="compositionally biased region" description="Acidic residues" evidence="1">
    <location>
        <begin position="451"/>
        <end position="471"/>
    </location>
</feature>
<feature type="compositionally biased region" description="Pro residues" evidence="1">
    <location>
        <begin position="537"/>
        <end position="557"/>
    </location>
</feature>
<reference evidence="2 3" key="1">
    <citation type="journal article" date="2024" name="J Genomics">
        <title>Draft genome sequencing and assembly of Favolaschia claudopus CIRM-BRFM 2984 isolated from oak limbs.</title>
        <authorList>
            <person name="Navarro D."/>
            <person name="Drula E."/>
            <person name="Chaduli D."/>
            <person name="Cazenave R."/>
            <person name="Ahrendt S."/>
            <person name="Wang J."/>
            <person name="Lipzen A."/>
            <person name="Daum C."/>
            <person name="Barry K."/>
            <person name="Grigoriev I.V."/>
            <person name="Favel A."/>
            <person name="Rosso M.N."/>
            <person name="Martin F."/>
        </authorList>
    </citation>
    <scope>NUCLEOTIDE SEQUENCE [LARGE SCALE GENOMIC DNA]</scope>
    <source>
        <strain evidence="2 3">CIRM-BRFM 2984</strain>
    </source>
</reference>
<feature type="compositionally biased region" description="Low complexity" evidence="1">
    <location>
        <begin position="339"/>
        <end position="350"/>
    </location>
</feature>
<organism evidence="2 3">
    <name type="scientific">Favolaschia claudopus</name>
    <dbReference type="NCBI Taxonomy" id="2862362"/>
    <lineage>
        <taxon>Eukaryota</taxon>
        <taxon>Fungi</taxon>
        <taxon>Dikarya</taxon>
        <taxon>Basidiomycota</taxon>
        <taxon>Agaricomycotina</taxon>
        <taxon>Agaricomycetes</taxon>
        <taxon>Agaricomycetidae</taxon>
        <taxon>Agaricales</taxon>
        <taxon>Marasmiineae</taxon>
        <taxon>Mycenaceae</taxon>
        <taxon>Favolaschia</taxon>
    </lineage>
</organism>
<keyword evidence="3" id="KW-1185">Reference proteome</keyword>
<proteinExistence type="predicted"/>
<accession>A0AAV9Z6K2</accession>
<sequence>MLRANKKKLLSTVGGWEDASSASNYDFPQPEARNHKIHNVHFPAKDEDSNQDSKPNAGEVITLPTPYRLPLLWTAKYLWTSLHLVLTADPAIREREWRETRFEMLHLARLIAVLLSRSPIEHQALSSEWRCPPFDRALRRFWHHWLISRDEFVRDFWREFGEEEFEGGDVLGLAWPRWVLKGHKGFLLNKAEVANGIAVEGFLRGFRIWGDEDGDGERGEFGFGYPDAEKEGDEAKQPPESSESLSKSNENDVEGRGDGEEDGSKAKSKKIVKKPNLALSSQSQDDSDQQRNATTRKSSPETLGSSLKDAVEANADSMLIDSTVPRSRNSSSEEMAPIPRSTTTPRPSTRQEVYIEVPPLAADDPRRNIGRRAMRAALSSTAMGSVRPGTGRMVGFVGGDDGEEKAEDGDDGDENAEKDDVDENPVEEDGDVSMAAGDEEEEQIARRKEENDESELDLDSDLELGYPDEVESTPSTALPPNEREKEDPNDEDKDDSEPSLSRSISPVLPPLSSARFPPPAPTPATPPASDSTTNPATQPPPHLTPTSSPPPHPPPANPTQDALTHFLHSLSALTTELHALRAEVADLRRSRDLTTPVVLQLEERVRRVEGRLSASAVGNLSSISSVNAPRGDGLGDAGGEGESTNAWSHPLAHLVSFAGDDAMDVDVLPGPQTVVGEGKSSKKRKAAGGGSASANGGKKRNMTTPGDAAVEAGSVSRARKVGRR</sequence>
<name>A0AAV9Z6K2_9AGAR</name>
<gene>
    <name evidence="2" type="ORF">R3P38DRAFT_3488106</name>
</gene>
<evidence type="ECO:0000256" key="1">
    <source>
        <dbReference type="SAM" id="MobiDB-lite"/>
    </source>
</evidence>
<feature type="compositionally biased region" description="Acidic residues" evidence="1">
    <location>
        <begin position="400"/>
        <end position="442"/>
    </location>
</feature>
<feature type="compositionally biased region" description="Basic and acidic residues" evidence="1">
    <location>
        <begin position="227"/>
        <end position="237"/>
    </location>
</feature>
<feature type="region of interest" description="Disordered" evidence="1">
    <location>
        <begin position="622"/>
        <end position="643"/>
    </location>
</feature>
<evidence type="ECO:0000313" key="2">
    <source>
        <dbReference type="EMBL" id="KAK6971969.1"/>
    </source>
</evidence>
<feature type="compositionally biased region" description="Low complexity" evidence="1">
    <location>
        <begin position="527"/>
        <end position="536"/>
    </location>
</feature>
<feature type="compositionally biased region" description="Gly residues" evidence="1">
    <location>
        <begin position="632"/>
        <end position="641"/>
    </location>
</feature>
<dbReference type="EMBL" id="JAWWNJ010000198">
    <property type="protein sequence ID" value="KAK6971969.1"/>
    <property type="molecule type" value="Genomic_DNA"/>
</dbReference>
<dbReference type="AlphaFoldDB" id="A0AAV9Z6K2"/>
<feature type="compositionally biased region" description="Pro residues" evidence="1">
    <location>
        <begin position="516"/>
        <end position="526"/>
    </location>
</feature>
<feature type="compositionally biased region" description="Basic and acidic residues" evidence="1">
    <location>
        <begin position="249"/>
        <end position="265"/>
    </location>
</feature>